<dbReference type="PROSITE" id="PS01085">
    <property type="entry name" value="RIBUL_P_3_EPIMER_1"/>
    <property type="match status" value="1"/>
</dbReference>
<dbReference type="GO" id="GO:0005975">
    <property type="term" value="P:carbohydrate metabolic process"/>
    <property type="evidence" value="ECO:0007669"/>
    <property type="project" value="InterPro"/>
</dbReference>
<keyword evidence="2" id="KW-0413">Isomerase</keyword>
<dbReference type="CDD" id="cd00429">
    <property type="entry name" value="RPE"/>
    <property type="match status" value="1"/>
</dbReference>
<keyword evidence="4" id="KW-1185">Reference proteome</keyword>
<dbReference type="GO" id="GO:0046872">
    <property type="term" value="F:metal ion binding"/>
    <property type="evidence" value="ECO:0007669"/>
    <property type="project" value="UniProtKB-KW"/>
</dbReference>
<evidence type="ECO:0000313" key="4">
    <source>
        <dbReference type="Proteomes" id="UP000295718"/>
    </source>
</evidence>
<dbReference type="Gene3D" id="3.20.20.70">
    <property type="entry name" value="Aldolase class I"/>
    <property type="match status" value="1"/>
</dbReference>
<accession>A0A4R1QYR9</accession>
<evidence type="ECO:0000256" key="2">
    <source>
        <dbReference type="ARBA" id="ARBA00023235"/>
    </source>
</evidence>
<sequence length="226" mass="25235">MSIELTASMMCANYGNLEKEVRDLEEGGIDSFHIDIMDGRYVPNYAMSLNDMAYIASVAKKPLDVHLMIEHPNNNIHIFLDHLRKGDTVYIHPEAEYHPSTTLQKIIAAGMIPGVAINPGTSIETIYEMLRIVKRVLVMSVNPGNAGQMYLPYVGKKLSKLLLLKEEMNFQVYWDGACSKDKIIKYAPEGVDGFVLGTTLLFNKGRSYGEIIREIRGYGESTGDGI</sequence>
<dbReference type="SUPFAM" id="SSF51366">
    <property type="entry name" value="Ribulose-phoshate binding barrel"/>
    <property type="match status" value="1"/>
</dbReference>
<dbReference type="EMBL" id="SLUO01000007">
    <property type="protein sequence ID" value="TCL58114.1"/>
    <property type="molecule type" value="Genomic_DNA"/>
</dbReference>
<dbReference type="RefSeq" id="WP_031391034.1">
    <property type="nucleotide sequence ID" value="NZ_JPNB01000002.1"/>
</dbReference>
<evidence type="ECO:0000256" key="1">
    <source>
        <dbReference type="ARBA" id="ARBA00022723"/>
    </source>
</evidence>
<proteinExistence type="predicted"/>
<name>A0A4R1QYR9_9FIRM</name>
<dbReference type="Proteomes" id="UP000295718">
    <property type="component" value="Unassembled WGS sequence"/>
</dbReference>
<dbReference type="STRING" id="1469948.GCA_000732725_02350"/>
<comment type="caution">
    <text evidence="3">The sequence shown here is derived from an EMBL/GenBank/DDBJ whole genome shotgun (WGS) entry which is preliminary data.</text>
</comment>
<protein>
    <submittedName>
        <fullName evidence="3">Ribulose-phosphate 3-epimerase</fullName>
    </submittedName>
</protein>
<dbReference type="PANTHER" id="PTHR11749">
    <property type="entry name" value="RIBULOSE-5-PHOSPHATE-3-EPIMERASE"/>
    <property type="match status" value="1"/>
</dbReference>
<dbReference type="InterPro" id="IPR000056">
    <property type="entry name" value="Ribul_P_3_epim-like"/>
</dbReference>
<keyword evidence="1" id="KW-0479">Metal-binding</keyword>
<gene>
    <name evidence="3" type="ORF">EDD76_107230</name>
</gene>
<dbReference type="InterPro" id="IPR013785">
    <property type="entry name" value="Aldolase_TIM"/>
</dbReference>
<dbReference type="Pfam" id="PF00834">
    <property type="entry name" value="Ribul_P_3_epim"/>
    <property type="match status" value="1"/>
</dbReference>
<reference evidence="3 4" key="1">
    <citation type="submission" date="2019-03" db="EMBL/GenBank/DDBJ databases">
        <title>Genomic Encyclopedia of Type Strains, Phase IV (KMG-IV): sequencing the most valuable type-strain genomes for metagenomic binning, comparative biology and taxonomic classification.</title>
        <authorList>
            <person name="Goeker M."/>
        </authorList>
    </citation>
    <scope>NUCLEOTIDE SEQUENCE [LARGE SCALE GENOMIC DNA]</scope>
    <source>
        <strain evidence="3 4">DSM 100556</strain>
    </source>
</reference>
<organism evidence="3 4">
    <name type="scientific">Kineothrix alysoides</name>
    <dbReference type="NCBI Taxonomy" id="1469948"/>
    <lineage>
        <taxon>Bacteria</taxon>
        <taxon>Bacillati</taxon>
        <taxon>Bacillota</taxon>
        <taxon>Clostridia</taxon>
        <taxon>Lachnospirales</taxon>
        <taxon>Lachnospiraceae</taxon>
        <taxon>Kineothrix</taxon>
    </lineage>
</organism>
<dbReference type="GO" id="GO:0016857">
    <property type="term" value="F:racemase and epimerase activity, acting on carbohydrates and derivatives"/>
    <property type="evidence" value="ECO:0007669"/>
    <property type="project" value="InterPro"/>
</dbReference>
<dbReference type="AlphaFoldDB" id="A0A4R1QYR9"/>
<dbReference type="InterPro" id="IPR011060">
    <property type="entry name" value="RibuloseP-bd_barrel"/>
</dbReference>
<dbReference type="OrthoDB" id="1645589at2"/>
<evidence type="ECO:0000313" key="3">
    <source>
        <dbReference type="EMBL" id="TCL58114.1"/>
    </source>
</evidence>